<dbReference type="InterPro" id="IPR002372">
    <property type="entry name" value="PQQ_rpt_dom"/>
</dbReference>
<dbReference type="Gene3D" id="2.130.10.10">
    <property type="entry name" value="YVTN repeat-like/Quinoprotein amine dehydrogenase"/>
    <property type="match status" value="2"/>
</dbReference>
<evidence type="ECO:0000313" key="2">
    <source>
        <dbReference type="EMBL" id="QIZ69236.1"/>
    </source>
</evidence>
<keyword evidence="3" id="KW-1185">Reference proteome</keyword>
<dbReference type="InterPro" id="IPR011047">
    <property type="entry name" value="Quinoprotein_ADH-like_sf"/>
</dbReference>
<dbReference type="Pfam" id="PF13360">
    <property type="entry name" value="PQQ_2"/>
    <property type="match status" value="1"/>
</dbReference>
<sequence>MTLARRNFNKLALQFLLASTIPPTINACQRSNSDAIAPQTLFSKAVTSKVNELVPEPGLEIDLIIPTFLGNDRRIFYGRGIPKNLKVLDKFPLGTGRTKVGSTWKTWSGAGWTGQPTLTRDREKLYLTIGSYDHHLRKIDLDTNELIWKYQFDDVLKGTATIYIDPTATDDNRIVILQGSRLGNKNSVSTSKPIPSLRAISFRTGREIWKLNIKKTASYSRDNDSSPLDLGNGLLFNAGENSIGYFLNSSTKAVSEKLELLQPEILSEVQLYEERDRSRQGGNLVTESSPARLGDRLYIASGSGHIYGISVTDRQIVWDFFTGSDLDGTVAISDDGKLFCSVEKQYISGSGGILKLDPTQEPQAAIEWFLPTGNASLKSWKGGVIGSVALNDRYRSGEEFPPLFATNALDGYFYLGSQHTVTGEKVKSFSGKGEYDTPLILYQQKIGASISTPIFTEGNRAIAAGYNGVYLFEFIWEKSNPGDRQAAVNSRGEFYRLKVEQIAEFKPGVSFEATPIVWNDRVYLCGRDGWLYTLG</sequence>
<gene>
    <name evidence="2" type="ORF">HCG48_00395</name>
</gene>
<organism evidence="2 3">
    <name type="scientific">Oxynema aestuarii AP17</name>
    <dbReference type="NCBI Taxonomy" id="2064643"/>
    <lineage>
        <taxon>Bacteria</taxon>
        <taxon>Bacillati</taxon>
        <taxon>Cyanobacteriota</taxon>
        <taxon>Cyanophyceae</taxon>
        <taxon>Oscillatoriophycideae</taxon>
        <taxon>Oscillatoriales</taxon>
        <taxon>Oscillatoriaceae</taxon>
        <taxon>Oxynema</taxon>
        <taxon>Oxynema aestuarii</taxon>
    </lineage>
</organism>
<dbReference type="InterPro" id="IPR018391">
    <property type="entry name" value="PQQ_b-propeller_rpt"/>
</dbReference>
<dbReference type="PANTHER" id="PTHR34512">
    <property type="entry name" value="CELL SURFACE PROTEIN"/>
    <property type="match status" value="1"/>
</dbReference>
<dbReference type="KEGG" id="oxy:HCG48_00395"/>
<protein>
    <submittedName>
        <fullName evidence="2">PQQ-binding-like beta-propeller repeat protein</fullName>
    </submittedName>
</protein>
<dbReference type="RefSeq" id="WP_168567393.1">
    <property type="nucleotide sequence ID" value="NZ_CP051167.1"/>
</dbReference>
<dbReference type="InterPro" id="IPR015943">
    <property type="entry name" value="WD40/YVTN_repeat-like_dom_sf"/>
</dbReference>
<dbReference type="Proteomes" id="UP000500857">
    <property type="component" value="Chromosome"/>
</dbReference>
<dbReference type="PANTHER" id="PTHR34512:SF30">
    <property type="entry name" value="OUTER MEMBRANE PROTEIN ASSEMBLY FACTOR BAMB"/>
    <property type="match status" value="1"/>
</dbReference>
<dbReference type="SMART" id="SM00564">
    <property type="entry name" value="PQQ"/>
    <property type="match status" value="3"/>
</dbReference>
<evidence type="ECO:0000259" key="1">
    <source>
        <dbReference type="Pfam" id="PF13360"/>
    </source>
</evidence>
<evidence type="ECO:0000313" key="3">
    <source>
        <dbReference type="Proteomes" id="UP000500857"/>
    </source>
</evidence>
<reference evidence="2 3" key="1">
    <citation type="submission" date="2020-04" db="EMBL/GenBank/DDBJ databases">
        <authorList>
            <person name="Basu S."/>
            <person name="Maruthanayagam V."/>
            <person name="Chakraborty S."/>
            <person name="Pramanik A."/>
            <person name="Mukherjee J."/>
            <person name="Brink B."/>
        </authorList>
    </citation>
    <scope>NUCLEOTIDE SEQUENCE [LARGE SCALE GENOMIC DNA]</scope>
    <source>
        <strain evidence="2 3">AP17</strain>
    </source>
</reference>
<dbReference type="SUPFAM" id="SSF50998">
    <property type="entry name" value="Quinoprotein alcohol dehydrogenase-like"/>
    <property type="match status" value="1"/>
</dbReference>
<dbReference type="AlphaFoldDB" id="A0A6H1TSP9"/>
<dbReference type="EMBL" id="CP051167">
    <property type="protein sequence ID" value="QIZ69236.1"/>
    <property type="molecule type" value="Genomic_DNA"/>
</dbReference>
<feature type="domain" description="Pyrrolo-quinoline quinone repeat" evidence="1">
    <location>
        <begin position="104"/>
        <end position="319"/>
    </location>
</feature>
<accession>A0A6H1TSP9</accession>
<proteinExistence type="predicted"/>
<name>A0A6H1TSP9_9CYAN</name>